<evidence type="ECO:0000256" key="7">
    <source>
        <dbReference type="ARBA" id="ARBA00023114"/>
    </source>
</evidence>
<sequence>MSTLLVTSASLSYAADAIVVAEPEPAEYVRVCDAYGVGFFYIPGTEHCLRISGFVQYDVAAGELLGRTSLDKKTGLEKNETYYSRARFALQADARSETDLGTLRGYTEIWFDHRSTNVPPYSGKEHYYEMKQAFMDLGGWRAGYTHSLYKTMTLHAGRVIQEELVPFGPRSTNLISYTYEAGNGFTAAMSLEHGDGLVHTIDSYVPHMVAGAAFQQKWGSIRGVVGYDSNYEEWAGKIRVDLQPTDSIALWAMVGYGTDDHIANSVYKPWGGNWAAWGGGSARLSSKLGANIALGYDENENFALVANVLYNVTPGFYIQPEISYKDNFKTSNSDSMGGWLRFRRSF</sequence>
<organism evidence="11 12">
    <name type="scientific">Aquamicrobium lusatiense</name>
    <dbReference type="NCBI Taxonomy" id="89772"/>
    <lineage>
        <taxon>Bacteria</taxon>
        <taxon>Pseudomonadati</taxon>
        <taxon>Pseudomonadota</taxon>
        <taxon>Alphaproteobacteria</taxon>
        <taxon>Hyphomicrobiales</taxon>
        <taxon>Phyllobacteriaceae</taxon>
        <taxon>Aquamicrobium</taxon>
    </lineage>
</organism>
<dbReference type="EMBL" id="JACHEU010000003">
    <property type="protein sequence ID" value="MBB6013917.1"/>
    <property type="molecule type" value="Genomic_DNA"/>
</dbReference>
<keyword evidence="5" id="KW-0732">Signal</keyword>
<dbReference type="AlphaFoldDB" id="A0A7W9S4E6"/>
<keyword evidence="2 10" id="KW-0813">Transport</keyword>
<evidence type="ECO:0000256" key="4">
    <source>
        <dbReference type="ARBA" id="ARBA00022692"/>
    </source>
</evidence>
<evidence type="ECO:0000256" key="1">
    <source>
        <dbReference type="ARBA" id="ARBA00009521"/>
    </source>
</evidence>
<comment type="function">
    <text evidence="10">Forms passive diffusion pores that allow small molecular weight hydrophilic materials across the outer membrane.</text>
</comment>
<name>A0A7W9S4E6_9HYPH</name>
<evidence type="ECO:0000256" key="8">
    <source>
        <dbReference type="ARBA" id="ARBA00023136"/>
    </source>
</evidence>
<dbReference type="SUPFAM" id="SSF56935">
    <property type="entry name" value="Porins"/>
    <property type="match status" value="1"/>
</dbReference>
<evidence type="ECO:0000256" key="3">
    <source>
        <dbReference type="ARBA" id="ARBA00022452"/>
    </source>
</evidence>
<keyword evidence="12" id="KW-1185">Reference proteome</keyword>
<comment type="domain">
    <text evidence="10">Consists of 16-stranded beta-barrel sheets, with large surface-exposed loops, that form a transmembrane pore at the center of each barrel. The pore is partially ocluded by a peptide loop that folds into the pore lumen.</text>
</comment>
<comment type="subcellular location">
    <subcellularLocation>
        <location evidence="10">Cell outer membrane</location>
        <topology evidence="10">Multi-pass membrane protein</topology>
    </subcellularLocation>
</comment>
<evidence type="ECO:0000256" key="10">
    <source>
        <dbReference type="RuleBase" id="RU364005"/>
    </source>
</evidence>
<dbReference type="RefSeq" id="WP_183832107.1">
    <property type="nucleotide sequence ID" value="NZ_JACHEU010000003.1"/>
</dbReference>
<evidence type="ECO:0000256" key="6">
    <source>
        <dbReference type="ARBA" id="ARBA00023065"/>
    </source>
</evidence>
<keyword evidence="8 10" id="KW-0472">Membrane</keyword>
<reference evidence="11 12" key="1">
    <citation type="submission" date="2020-08" db="EMBL/GenBank/DDBJ databases">
        <title>Genomic Encyclopedia of Type Strains, Phase IV (KMG-IV): sequencing the most valuable type-strain genomes for metagenomic binning, comparative biology and taxonomic classification.</title>
        <authorList>
            <person name="Goeker M."/>
        </authorList>
    </citation>
    <scope>NUCLEOTIDE SEQUENCE [LARGE SCALE GENOMIC DNA]</scope>
    <source>
        <strain evidence="11 12">DSM 11099</strain>
    </source>
</reference>
<dbReference type="GO" id="GO:0015288">
    <property type="term" value="F:porin activity"/>
    <property type="evidence" value="ECO:0007669"/>
    <property type="project" value="UniProtKB-KW"/>
</dbReference>
<keyword evidence="4 10" id="KW-0812">Transmembrane</keyword>
<accession>A0A7W9S4E6</accession>
<dbReference type="GO" id="GO:0046930">
    <property type="term" value="C:pore complex"/>
    <property type="evidence" value="ECO:0007669"/>
    <property type="project" value="UniProtKB-KW"/>
</dbReference>
<evidence type="ECO:0000313" key="11">
    <source>
        <dbReference type="EMBL" id="MBB6013917.1"/>
    </source>
</evidence>
<keyword evidence="3 10" id="KW-1134">Transmembrane beta strand</keyword>
<dbReference type="InterPro" id="IPR003684">
    <property type="entry name" value="Porin_alphabac"/>
</dbReference>
<dbReference type="Proteomes" id="UP000533306">
    <property type="component" value="Unassembled WGS sequence"/>
</dbReference>
<keyword evidence="7 10" id="KW-0626">Porin</keyword>
<dbReference type="Pfam" id="PF02530">
    <property type="entry name" value="Porin_2"/>
    <property type="match status" value="1"/>
</dbReference>
<gene>
    <name evidence="11" type="ORF">HNR59_003311</name>
</gene>
<protein>
    <recommendedName>
        <fullName evidence="10">Porin</fullName>
    </recommendedName>
</protein>
<evidence type="ECO:0000256" key="5">
    <source>
        <dbReference type="ARBA" id="ARBA00022729"/>
    </source>
</evidence>
<keyword evidence="9 10" id="KW-0998">Cell outer membrane</keyword>
<evidence type="ECO:0000313" key="12">
    <source>
        <dbReference type="Proteomes" id="UP000533306"/>
    </source>
</evidence>
<evidence type="ECO:0000256" key="9">
    <source>
        <dbReference type="ARBA" id="ARBA00023237"/>
    </source>
</evidence>
<dbReference type="GO" id="GO:0006811">
    <property type="term" value="P:monoatomic ion transport"/>
    <property type="evidence" value="ECO:0007669"/>
    <property type="project" value="UniProtKB-KW"/>
</dbReference>
<proteinExistence type="inferred from homology"/>
<keyword evidence="6 10" id="KW-0406">Ion transport</keyword>
<evidence type="ECO:0000256" key="2">
    <source>
        <dbReference type="ARBA" id="ARBA00022448"/>
    </source>
</evidence>
<comment type="similarity">
    <text evidence="1 10">Belongs to the alphaproteobacteria porin family.</text>
</comment>
<comment type="caution">
    <text evidence="11">The sequence shown here is derived from an EMBL/GenBank/DDBJ whole genome shotgun (WGS) entry which is preliminary data.</text>
</comment>
<dbReference type="GO" id="GO:0009279">
    <property type="term" value="C:cell outer membrane"/>
    <property type="evidence" value="ECO:0007669"/>
    <property type="project" value="UniProtKB-SubCell"/>
</dbReference>